<name>A0AAV3X8J2_9CYAN</name>
<dbReference type="SUPFAM" id="SSF88723">
    <property type="entry name" value="PIN domain-like"/>
    <property type="match status" value="1"/>
</dbReference>
<accession>A0AAV3X8J2</accession>
<evidence type="ECO:0000259" key="8">
    <source>
        <dbReference type="Pfam" id="PF01850"/>
    </source>
</evidence>
<keyword evidence="6" id="KW-0460">Magnesium</keyword>
<dbReference type="InterPro" id="IPR029060">
    <property type="entry name" value="PIN-like_dom_sf"/>
</dbReference>
<gene>
    <name evidence="9" type="ORF">MiSe_13280</name>
</gene>
<evidence type="ECO:0000256" key="1">
    <source>
        <dbReference type="ARBA" id="ARBA00001946"/>
    </source>
</evidence>
<dbReference type="InterPro" id="IPR050556">
    <property type="entry name" value="Type_II_TA_system_RNase"/>
</dbReference>
<dbReference type="GO" id="GO:0046872">
    <property type="term" value="F:metal ion binding"/>
    <property type="evidence" value="ECO:0007669"/>
    <property type="project" value="UniProtKB-KW"/>
</dbReference>
<keyword evidence="5" id="KW-0378">Hydrolase</keyword>
<evidence type="ECO:0000256" key="6">
    <source>
        <dbReference type="ARBA" id="ARBA00022842"/>
    </source>
</evidence>
<sequence length="142" mass="15729">MSGNRYMLDTNAVVALLQGNTQLVHLLQNADWIGISVISQSEFLVFSGLTEADRQLFREFLQRIEIIGIAAKDTALIEKIIEIRQQYRLKLPDAVIAAIAMQNSASLVIADQEFAKLTLPRLKSGGFLVHRAILPRLVAKSG</sequence>
<dbReference type="GO" id="GO:0016787">
    <property type="term" value="F:hydrolase activity"/>
    <property type="evidence" value="ECO:0007669"/>
    <property type="project" value="UniProtKB-KW"/>
</dbReference>
<keyword evidence="4" id="KW-0479">Metal-binding</keyword>
<dbReference type="GO" id="GO:0004518">
    <property type="term" value="F:nuclease activity"/>
    <property type="evidence" value="ECO:0007669"/>
    <property type="project" value="UniProtKB-KW"/>
</dbReference>
<dbReference type="CDD" id="cd18738">
    <property type="entry name" value="PIN_VapC4-5_FitB-like"/>
    <property type="match status" value="1"/>
</dbReference>
<dbReference type="Pfam" id="PF01850">
    <property type="entry name" value="PIN"/>
    <property type="match status" value="1"/>
</dbReference>
<dbReference type="PANTHER" id="PTHR33653">
    <property type="entry name" value="RIBONUCLEASE VAPC2"/>
    <property type="match status" value="1"/>
</dbReference>
<evidence type="ECO:0000256" key="2">
    <source>
        <dbReference type="ARBA" id="ARBA00022649"/>
    </source>
</evidence>
<evidence type="ECO:0000256" key="4">
    <source>
        <dbReference type="ARBA" id="ARBA00022723"/>
    </source>
</evidence>
<proteinExistence type="inferred from homology"/>
<dbReference type="PANTHER" id="PTHR33653:SF1">
    <property type="entry name" value="RIBONUCLEASE VAPC2"/>
    <property type="match status" value="1"/>
</dbReference>
<dbReference type="Gene3D" id="3.40.50.1010">
    <property type="entry name" value="5'-nuclease"/>
    <property type="match status" value="1"/>
</dbReference>
<keyword evidence="3" id="KW-0540">Nuclease</keyword>
<comment type="caution">
    <text evidence="9">The sequence shown here is derived from an EMBL/GenBank/DDBJ whole genome shotgun (WGS) entry which is preliminary data.</text>
</comment>
<evidence type="ECO:0000256" key="5">
    <source>
        <dbReference type="ARBA" id="ARBA00022801"/>
    </source>
</evidence>
<dbReference type="AlphaFoldDB" id="A0AAV3X8J2"/>
<evidence type="ECO:0000256" key="3">
    <source>
        <dbReference type="ARBA" id="ARBA00022722"/>
    </source>
</evidence>
<evidence type="ECO:0000313" key="10">
    <source>
        <dbReference type="Proteomes" id="UP001050975"/>
    </source>
</evidence>
<dbReference type="EMBL" id="BLAY01000014">
    <property type="protein sequence ID" value="GET36577.1"/>
    <property type="molecule type" value="Genomic_DNA"/>
</dbReference>
<evidence type="ECO:0000256" key="7">
    <source>
        <dbReference type="ARBA" id="ARBA00038093"/>
    </source>
</evidence>
<feature type="domain" description="PIN" evidence="8">
    <location>
        <begin position="6"/>
        <end position="117"/>
    </location>
</feature>
<dbReference type="InterPro" id="IPR002716">
    <property type="entry name" value="PIN_dom"/>
</dbReference>
<dbReference type="RefSeq" id="WP_226576397.1">
    <property type="nucleotide sequence ID" value="NZ_BLAY01000014.1"/>
</dbReference>
<evidence type="ECO:0000313" key="9">
    <source>
        <dbReference type="EMBL" id="GET36577.1"/>
    </source>
</evidence>
<keyword evidence="10" id="KW-1185">Reference proteome</keyword>
<organism evidence="9 10">
    <name type="scientific">Microseira wollei NIES-4236</name>
    <dbReference type="NCBI Taxonomy" id="2530354"/>
    <lineage>
        <taxon>Bacteria</taxon>
        <taxon>Bacillati</taxon>
        <taxon>Cyanobacteriota</taxon>
        <taxon>Cyanophyceae</taxon>
        <taxon>Oscillatoriophycideae</taxon>
        <taxon>Aerosakkonematales</taxon>
        <taxon>Aerosakkonemataceae</taxon>
        <taxon>Microseira</taxon>
    </lineage>
</organism>
<protein>
    <submittedName>
        <fullName evidence="9">PilT domain-containing protein</fullName>
    </submittedName>
</protein>
<keyword evidence="2" id="KW-1277">Toxin-antitoxin system</keyword>
<comment type="cofactor">
    <cofactor evidence="1">
        <name>Mg(2+)</name>
        <dbReference type="ChEBI" id="CHEBI:18420"/>
    </cofactor>
</comment>
<reference evidence="9" key="1">
    <citation type="submission" date="2019-10" db="EMBL/GenBank/DDBJ databases">
        <title>Draft genome sequece of Microseira wollei NIES-4236.</title>
        <authorList>
            <person name="Yamaguchi H."/>
            <person name="Suzuki S."/>
            <person name="Kawachi M."/>
        </authorList>
    </citation>
    <scope>NUCLEOTIDE SEQUENCE</scope>
    <source>
        <strain evidence="9">NIES-4236</strain>
    </source>
</reference>
<dbReference type="Proteomes" id="UP001050975">
    <property type="component" value="Unassembled WGS sequence"/>
</dbReference>
<comment type="similarity">
    <text evidence="7">Belongs to the PINc/VapC protein family.</text>
</comment>